<organism evidence="2 3">
    <name type="scientific">Phytophthora nicotianae</name>
    <name type="common">Potato buckeye rot agent</name>
    <name type="synonym">Phytophthora parasitica</name>
    <dbReference type="NCBI Taxonomy" id="4792"/>
    <lineage>
        <taxon>Eukaryota</taxon>
        <taxon>Sar</taxon>
        <taxon>Stramenopiles</taxon>
        <taxon>Oomycota</taxon>
        <taxon>Peronosporomycetes</taxon>
        <taxon>Peronosporales</taxon>
        <taxon>Peronosporaceae</taxon>
        <taxon>Phytophthora</taxon>
    </lineage>
</organism>
<dbReference type="AlphaFoldDB" id="A0A0W8E049"/>
<accession>A0A0W8E049</accession>
<dbReference type="Proteomes" id="UP000052943">
    <property type="component" value="Unassembled WGS sequence"/>
</dbReference>
<dbReference type="STRING" id="4790.A0A0W8E049"/>
<dbReference type="GO" id="GO:0016459">
    <property type="term" value="C:myosin complex"/>
    <property type="evidence" value="ECO:0007669"/>
    <property type="project" value="InterPro"/>
</dbReference>
<comment type="caution">
    <text evidence="2">The sequence shown here is derived from an EMBL/GenBank/DDBJ whole genome shotgun (WGS) entry which is preliminary data.</text>
</comment>
<reference evidence="2 3" key="1">
    <citation type="submission" date="2015-11" db="EMBL/GenBank/DDBJ databases">
        <title>Genomes and virulence difference between two physiological races of Phytophthora nicotianae.</title>
        <authorList>
            <person name="Liu H."/>
            <person name="Ma X."/>
            <person name="Yu H."/>
            <person name="Fang D."/>
            <person name="Li Y."/>
            <person name="Wang X."/>
            <person name="Wang W."/>
            <person name="Dong Y."/>
            <person name="Xiao B."/>
        </authorList>
    </citation>
    <scope>NUCLEOTIDE SEQUENCE [LARGE SCALE GENOMIC DNA]</scope>
    <source>
        <strain evidence="3">race 0</strain>
    </source>
</reference>
<protein>
    <submittedName>
        <fullName evidence="2">Myosin heavy chain IB</fullName>
    </submittedName>
</protein>
<feature type="domain" description="TH1" evidence="1">
    <location>
        <begin position="1"/>
        <end position="124"/>
    </location>
</feature>
<evidence type="ECO:0000313" key="2">
    <source>
        <dbReference type="EMBL" id="KUG02047.1"/>
    </source>
</evidence>
<dbReference type="PROSITE" id="PS51757">
    <property type="entry name" value="TH1"/>
    <property type="match status" value="1"/>
</dbReference>
<dbReference type="Pfam" id="PF06017">
    <property type="entry name" value="Myosin_TH1"/>
    <property type="match status" value="1"/>
</dbReference>
<dbReference type="InterPro" id="IPR010926">
    <property type="entry name" value="Myosin_TH1"/>
</dbReference>
<evidence type="ECO:0000259" key="1">
    <source>
        <dbReference type="PROSITE" id="PS51757"/>
    </source>
</evidence>
<dbReference type="GO" id="GO:0003774">
    <property type="term" value="F:cytoskeletal motor activity"/>
    <property type="evidence" value="ECO:0007669"/>
    <property type="project" value="InterPro"/>
</dbReference>
<evidence type="ECO:0000313" key="3">
    <source>
        <dbReference type="Proteomes" id="UP000052943"/>
    </source>
</evidence>
<proteinExistence type="predicted"/>
<sequence>MISESRVFNLKADKIQQPKERRVFELARLTGVAMSTQPDNYLIFRVKGEIDMMVQVSQKTEVVQALRARMQKGYGRELAVEFSDELDFYAAKGKQLKVKFAFDRSMKDSEWSKVDRHTMLVKVGIV</sequence>
<dbReference type="OrthoDB" id="6108017at2759"/>
<dbReference type="EMBL" id="LNFO01000117">
    <property type="protein sequence ID" value="KUG02047.1"/>
    <property type="molecule type" value="Genomic_DNA"/>
</dbReference>
<gene>
    <name evidence="2" type="ORF">AM587_10000114</name>
</gene>
<name>A0A0W8E049_PHYNI</name>